<protein>
    <submittedName>
        <fullName evidence="2">Uncharacterized protein</fullName>
    </submittedName>
</protein>
<keyword evidence="3" id="KW-1185">Reference proteome</keyword>
<dbReference type="SUPFAM" id="SSF47565">
    <property type="entry name" value="Insect pheromone/odorant-binding proteins"/>
    <property type="match status" value="1"/>
</dbReference>
<reference evidence="2 3" key="1">
    <citation type="journal article" date="2024" name="Insects">
        <title>An Improved Chromosome-Level Genome Assembly of the Firefly Pyrocoelia pectoralis.</title>
        <authorList>
            <person name="Fu X."/>
            <person name="Meyer-Rochow V.B."/>
            <person name="Ballantyne L."/>
            <person name="Zhu X."/>
        </authorList>
    </citation>
    <scope>NUCLEOTIDE SEQUENCE [LARGE SCALE GENOMIC DNA]</scope>
    <source>
        <strain evidence="2">XCY_ONT2</strain>
    </source>
</reference>
<evidence type="ECO:0000256" key="1">
    <source>
        <dbReference type="SAM" id="SignalP"/>
    </source>
</evidence>
<sequence length="141" mass="15992">MAAVKHLLILGAVFHASLCFNSTRTVKEVFDLWRDKSQNEHPECMISSGATAEEVDEFWLNHNIDNISSSMKCYLACIMKAFKLVSPTGDFDGTEIVKAIDRITSGATEHCKKVPPEVTDECERIYHFIRCGIHYNHELED</sequence>
<organism evidence="2 3">
    <name type="scientific">Pyrocoelia pectoralis</name>
    <dbReference type="NCBI Taxonomy" id="417401"/>
    <lineage>
        <taxon>Eukaryota</taxon>
        <taxon>Metazoa</taxon>
        <taxon>Ecdysozoa</taxon>
        <taxon>Arthropoda</taxon>
        <taxon>Hexapoda</taxon>
        <taxon>Insecta</taxon>
        <taxon>Pterygota</taxon>
        <taxon>Neoptera</taxon>
        <taxon>Endopterygota</taxon>
        <taxon>Coleoptera</taxon>
        <taxon>Polyphaga</taxon>
        <taxon>Elateriformia</taxon>
        <taxon>Elateroidea</taxon>
        <taxon>Lampyridae</taxon>
        <taxon>Lampyrinae</taxon>
        <taxon>Pyrocoelia</taxon>
    </lineage>
</organism>
<accession>A0AAN7ZEZ2</accession>
<dbReference type="GO" id="GO:0005549">
    <property type="term" value="F:odorant binding"/>
    <property type="evidence" value="ECO:0007669"/>
    <property type="project" value="InterPro"/>
</dbReference>
<comment type="caution">
    <text evidence="2">The sequence shown here is derived from an EMBL/GenBank/DDBJ whole genome shotgun (WGS) entry which is preliminary data.</text>
</comment>
<evidence type="ECO:0000313" key="3">
    <source>
        <dbReference type="Proteomes" id="UP001329430"/>
    </source>
</evidence>
<dbReference type="InterPro" id="IPR036728">
    <property type="entry name" value="PBP_GOBP_sf"/>
</dbReference>
<dbReference type="SMART" id="SM00708">
    <property type="entry name" value="PhBP"/>
    <property type="match status" value="1"/>
</dbReference>
<proteinExistence type="predicted"/>
<name>A0AAN7ZEZ2_9COLE</name>
<keyword evidence="1" id="KW-0732">Signal</keyword>
<dbReference type="InterPro" id="IPR006170">
    <property type="entry name" value="PBP/GOBP"/>
</dbReference>
<dbReference type="AlphaFoldDB" id="A0AAN7ZEZ2"/>
<feature type="signal peptide" evidence="1">
    <location>
        <begin position="1"/>
        <end position="19"/>
    </location>
</feature>
<dbReference type="Proteomes" id="UP001329430">
    <property type="component" value="Chromosome 8"/>
</dbReference>
<dbReference type="EMBL" id="JAVRBK010000008">
    <property type="protein sequence ID" value="KAK5640222.1"/>
    <property type="molecule type" value="Genomic_DNA"/>
</dbReference>
<feature type="chain" id="PRO_5042886347" evidence="1">
    <location>
        <begin position="20"/>
        <end position="141"/>
    </location>
</feature>
<evidence type="ECO:0000313" key="2">
    <source>
        <dbReference type="EMBL" id="KAK5640222.1"/>
    </source>
</evidence>
<dbReference type="Pfam" id="PF01395">
    <property type="entry name" value="PBP_GOBP"/>
    <property type="match status" value="1"/>
</dbReference>
<gene>
    <name evidence="2" type="ORF">RI129_011033</name>
</gene>
<dbReference type="CDD" id="cd23992">
    <property type="entry name" value="PBP_GOBP"/>
    <property type="match status" value="1"/>
</dbReference>
<dbReference type="Gene3D" id="1.10.238.20">
    <property type="entry name" value="Pheromone/general odorant binding protein domain"/>
    <property type="match status" value="1"/>
</dbReference>